<dbReference type="RefSeq" id="WP_106258568.1">
    <property type="nucleotide sequence ID" value="NZ_CAWNSW010000061.1"/>
</dbReference>
<keyword evidence="3" id="KW-1185">Reference proteome</keyword>
<dbReference type="InterPro" id="IPR016181">
    <property type="entry name" value="Acyl_CoA_acyltransferase"/>
</dbReference>
<dbReference type="GO" id="GO:0016747">
    <property type="term" value="F:acyltransferase activity, transferring groups other than amino-acyl groups"/>
    <property type="evidence" value="ECO:0007669"/>
    <property type="project" value="InterPro"/>
</dbReference>
<evidence type="ECO:0000259" key="1">
    <source>
        <dbReference type="PROSITE" id="PS51186"/>
    </source>
</evidence>
<dbReference type="SUPFAM" id="SSF55729">
    <property type="entry name" value="Acyl-CoA N-acyltransferases (Nat)"/>
    <property type="match status" value="1"/>
</dbReference>
<dbReference type="InterPro" id="IPR000182">
    <property type="entry name" value="GNAT_dom"/>
</dbReference>
<gene>
    <name evidence="2" type="ORF">C7B82_21785</name>
</gene>
<feature type="domain" description="N-acetyltransferase" evidence="1">
    <location>
        <begin position="146"/>
        <end position="230"/>
    </location>
</feature>
<dbReference type="OrthoDB" id="5193886at2"/>
<dbReference type="InterPro" id="IPR018306">
    <property type="entry name" value="Phage_T5_Orf172_DNA-bd"/>
</dbReference>
<name>A0A2T1DZ94_9CYAN</name>
<dbReference type="Proteomes" id="UP000239576">
    <property type="component" value="Unassembled WGS sequence"/>
</dbReference>
<dbReference type="CDD" id="cd04301">
    <property type="entry name" value="NAT_SF"/>
    <property type="match status" value="1"/>
</dbReference>
<protein>
    <recommendedName>
        <fullName evidence="1">N-acetyltransferase domain-containing protein</fullName>
    </recommendedName>
</protein>
<reference evidence="3" key="1">
    <citation type="submission" date="2018-02" db="EMBL/GenBank/DDBJ databases">
        <authorList>
            <person name="Moore K."/>
            <person name="Momper L."/>
        </authorList>
    </citation>
    <scope>NUCLEOTIDE SEQUENCE [LARGE SCALE GENOMIC DNA]</scope>
    <source>
        <strain evidence="3">ULC18</strain>
    </source>
</reference>
<accession>A0A2T1DZ94</accession>
<dbReference type="Pfam" id="PF00583">
    <property type="entry name" value="Acetyltransf_1"/>
    <property type="match status" value="1"/>
</dbReference>
<dbReference type="EMBL" id="PVWK01000120">
    <property type="protein sequence ID" value="PSB25827.1"/>
    <property type="molecule type" value="Genomic_DNA"/>
</dbReference>
<organism evidence="2 3">
    <name type="scientific">Stenomitos frigidus ULC18</name>
    <dbReference type="NCBI Taxonomy" id="2107698"/>
    <lineage>
        <taxon>Bacteria</taxon>
        <taxon>Bacillati</taxon>
        <taxon>Cyanobacteriota</taxon>
        <taxon>Cyanophyceae</taxon>
        <taxon>Leptolyngbyales</taxon>
        <taxon>Leptolyngbyaceae</taxon>
        <taxon>Stenomitos</taxon>
    </lineage>
</organism>
<sequence>METQVVLYIYSFPSYLREQPRVKIGRTSGSIDADPTELAWQRIRAQIRTSHPEEPYLLGAIKIPDERVESIIHFQLTAKGYHVSEAPGIEWFRFPSRQELQDFVNKLYRAVIFDDFSELVGGRRDIEGDSFESVVAAFGVKKLSGSEFRRETELVRMLDSELSPLYPGFPQWLDRTMSDSSTVFNVAYRDRQAIGVAIWKPKSRGIAKLSTLYVYQDFRRSGIGRNLILT</sequence>
<comment type="caution">
    <text evidence="2">The sequence shown here is derived from an EMBL/GenBank/DDBJ whole genome shotgun (WGS) entry which is preliminary data.</text>
</comment>
<dbReference type="AlphaFoldDB" id="A0A2T1DZ94"/>
<dbReference type="PROSITE" id="PS51186">
    <property type="entry name" value="GNAT"/>
    <property type="match status" value="1"/>
</dbReference>
<proteinExistence type="predicted"/>
<dbReference type="Gene3D" id="3.40.630.30">
    <property type="match status" value="1"/>
</dbReference>
<evidence type="ECO:0000313" key="3">
    <source>
        <dbReference type="Proteomes" id="UP000239576"/>
    </source>
</evidence>
<reference evidence="2 3" key="2">
    <citation type="submission" date="2018-03" db="EMBL/GenBank/DDBJ databases">
        <title>The ancient ancestry and fast evolution of plastids.</title>
        <authorList>
            <person name="Moore K.R."/>
            <person name="Magnabosco C."/>
            <person name="Momper L."/>
            <person name="Gold D.A."/>
            <person name="Bosak T."/>
            <person name="Fournier G.P."/>
        </authorList>
    </citation>
    <scope>NUCLEOTIDE SEQUENCE [LARGE SCALE GENOMIC DNA]</scope>
    <source>
        <strain evidence="2 3">ULC18</strain>
    </source>
</reference>
<evidence type="ECO:0000313" key="2">
    <source>
        <dbReference type="EMBL" id="PSB25827.1"/>
    </source>
</evidence>
<dbReference type="Pfam" id="PF10544">
    <property type="entry name" value="T5orf172"/>
    <property type="match status" value="1"/>
</dbReference>